<evidence type="ECO:0000256" key="2">
    <source>
        <dbReference type="ARBA" id="ARBA00022448"/>
    </source>
</evidence>
<evidence type="ECO:0000256" key="5">
    <source>
        <dbReference type="ARBA" id="ARBA00022692"/>
    </source>
</evidence>
<feature type="domain" description="Major facilitator superfamily associated" evidence="9">
    <location>
        <begin position="15"/>
        <end position="366"/>
    </location>
</feature>
<organism evidence="10 11">
    <name type="scientific">Halorhodospira halophila (strain DSM 244 / SL1)</name>
    <name type="common">Ectothiorhodospira halophila (strain DSM 244 / SL1)</name>
    <dbReference type="NCBI Taxonomy" id="349124"/>
    <lineage>
        <taxon>Bacteria</taxon>
        <taxon>Pseudomonadati</taxon>
        <taxon>Pseudomonadota</taxon>
        <taxon>Gammaproteobacteria</taxon>
        <taxon>Chromatiales</taxon>
        <taxon>Ectothiorhodospiraceae</taxon>
        <taxon>Halorhodospira</taxon>
    </lineage>
</organism>
<protein>
    <submittedName>
        <fullName evidence="10">Major facilitator superfamily MFS_1</fullName>
    </submittedName>
</protein>
<dbReference type="KEGG" id="hha:Hhal_1813"/>
<keyword evidence="11" id="KW-1185">Reference proteome</keyword>
<dbReference type="eggNOG" id="COG2814">
    <property type="taxonomic scope" value="Bacteria"/>
</dbReference>
<feature type="transmembrane region" description="Helical" evidence="8">
    <location>
        <begin position="21"/>
        <end position="38"/>
    </location>
</feature>
<dbReference type="Pfam" id="PF12832">
    <property type="entry name" value="MFS_1_like"/>
    <property type="match status" value="1"/>
</dbReference>
<feature type="transmembrane region" description="Helical" evidence="8">
    <location>
        <begin position="80"/>
        <end position="98"/>
    </location>
</feature>
<dbReference type="GO" id="GO:0005886">
    <property type="term" value="C:plasma membrane"/>
    <property type="evidence" value="ECO:0007669"/>
    <property type="project" value="UniProtKB-SubCell"/>
</dbReference>
<evidence type="ECO:0000313" key="10">
    <source>
        <dbReference type="EMBL" id="ABM62577.1"/>
    </source>
</evidence>
<dbReference type="PANTHER" id="PTHR23522">
    <property type="entry name" value="BLL5896 PROTEIN"/>
    <property type="match status" value="1"/>
</dbReference>
<dbReference type="SUPFAM" id="SSF103473">
    <property type="entry name" value="MFS general substrate transporter"/>
    <property type="match status" value="1"/>
</dbReference>
<evidence type="ECO:0000256" key="1">
    <source>
        <dbReference type="ARBA" id="ARBA00004429"/>
    </source>
</evidence>
<dbReference type="AlphaFoldDB" id="A1WY15"/>
<feature type="transmembrane region" description="Helical" evidence="8">
    <location>
        <begin position="364"/>
        <end position="384"/>
    </location>
</feature>
<dbReference type="InterPro" id="IPR026032">
    <property type="entry name" value="HcaT-like"/>
</dbReference>
<evidence type="ECO:0000313" key="11">
    <source>
        <dbReference type="Proteomes" id="UP000000647"/>
    </source>
</evidence>
<sequence>MSGGTPGGAQPALPYWRLSGFYLFFFAALGALMPYWGPYLRAEGFSSAEIGQLLAILHATKIIAPNVWGVLADRLNRRMAVVRAASVVALLAFSAILLAETFGAVALVMALFGFFWNAALPQYEANTFNHLRGQEHRYSRIRLWGSVGFILSVMGIGEMLDRAGFDALPYVVLLIFGGLAVSSLIAPEAGRATHRADGDGFWETLRRPAVIGFFLACFLNQMGHGPFYGFFSIYLEDHGYSGGLIGALWAWGVVAEIAIFLVMHRLLPRFGARTLLTLALALGGLRWLMVAAWVDSAWLVALSQTFHAASFGIYHAVAIDVVNRFFTGAAQGRGQALYSSLTFGAGVALGSLLSGMAWDLFGGQTFLAASAVAFLAAILAAWSLRGQRA</sequence>
<dbReference type="Proteomes" id="UP000000647">
    <property type="component" value="Chromosome"/>
</dbReference>
<dbReference type="PIRSF" id="PIRSF004925">
    <property type="entry name" value="HcaT"/>
    <property type="match status" value="1"/>
</dbReference>
<keyword evidence="5 8" id="KW-0812">Transmembrane</keyword>
<evidence type="ECO:0000256" key="6">
    <source>
        <dbReference type="ARBA" id="ARBA00022989"/>
    </source>
</evidence>
<dbReference type="Gene3D" id="1.20.1250.20">
    <property type="entry name" value="MFS general substrate transporter like domains"/>
    <property type="match status" value="2"/>
</dbReference>
<dbReference type="RefSeq" id="WP_011814599.1">
    <property type="nucleotide sequence ID" value="NC_008789.1"/>
</dbReference>
<dbReference type="NCBIfam" id="NF037955">
    <property type="entry name" value="mfs"/>
    <property type="match status" value="1"/>
</dbReference>
<reference evidence="11" key="1">
    <citation type="submission" date="2006-12" db="EMBL/GenBank/DDBJ databases">
        <title>Complete sequence of Halorhodospira halophila SL1.</title>
        <authorList>
            <consortium name="US DOE Joint Genome Institute"/>
            <person name="Copeland A."/>
            <person name="Lucas S."/>
            <person name="Lapidus A."/>
            <person name="Barry K."/>
            <person name="Detter J.C."/>
            <person name="Glavina del Rio T."/>
            <person name="Hammon N."/>
            <person name="Israni S."/>
            <person name="Dalin E."/>
            <person name="Tice H."/>
            <person name="Pitluck S."/>
            <person name="Saunders E."/>
            <person name="Brettin T."/>
            <person name="Bruce D."/>
            <person name="Han C."/>
            <person name="Tapia R."/>
            <person name="Schmutz J."/>
            <person name="Larimer F."/>
            <person name="Land M."/>
            <person name="Hauser L."/>
            <person name="Kyrpides N."/>
            <person name="Mikhailova N."/>
            <person name="Hoff W."/>
            <person name="Richardson P."/>
        </authorList>
    </citation>
    <scope>NUCLEOTIDE SEQUENCE [LARGE SCALE GENOMIC DNA]</scope>
    <source>
        <strain evidence="11">DSM 244 / SL1</strain>
    </source>
</reference>
<keyword evidence="4" id="KW-0997">Cell inner membrane</keyword>
<keyword evidence="3" id="KW-1003">Cell membrane</keyword>
<feature type="transmembrane region" description="Helical" evidence="8">
    <location>
        <begin position="243"/>
        <end position="263"/>
    </location>
</feature>
<evidence type="ECO:0000256" key="4">
    <source>
        <dbReference type="ARBA" id="ARBA00022519"/>
    </source>
</evidence>
<feature type="transmembrane region" description="Helical" evidence="8">
    <location>
        <begin position="104"/>
        <end position="120"/>
    </location>
</feature>
<feature type="transmembrane region" description="Helical" evidence="8">
    <location>
        <begin position="275"/>
        <end position="294"/>
    </location>
</feature>
<accession>A1WY15</accession>
<proteinExistence type="predicted"/>
<comment type="subcellular location">
    <subcellularLocation>
        <location evidence="1">Cell inner membrane</location>
        <topology evidence="1">Multi-pass membrane protein</topology>
    </subcellularLocation>
</comment>
<dbReference type="InterPro" id="IPR036259">
    <property type="entry name" value="MFS_trans_sf"/>
</dbReference>
<evidence type="ECO:0000256" key="7">
    <source>
        <dbReference type="ARBA" id="ARBA00023136"/>
    </source>
</evidence>
<reference evidence="10 11" key="2">
    <citation type="journal article" date="2013" name="Stand. Genomic Sci.">
        <title>Complete genome sequence of Halorhodospira halophila SL1.</title>
        <authorList>
            <person name="Challacombe J.F."/>
            <person name="Majid S."/>
            <person name="Deole R."/>
            <person name="Brettin T.S."/>
            <person name="Bruce D."/>
            <person name="Delano S.F."/>
            <person name="Detter J.C."/>
            <person name="Gleasner C.D."/>
            <person name="Han C.S."/>
            <person name="Misra M."/>
            <person name="Reitenga K.G."/>
            <person name="Mikhailova N."/>
            <person name="Woyke T."/>
            <person name="Pitluck S."/>
            <person name="Nolan M."/>
            <person name="Land M.L."/>
            <person name="Saunders E."/>
            <person name="Tapia R."/>
            <person name="Lapidus A."/>
            <person name="Ivanova N."/>
            <person name="Hoff W.D."/>
        </authorList>
    </citation>
    <scope>NUCLEOTIDE SEQUENCE [LARGE SCALE GENOMIC DNA]</scope>
    <source>
        <strain evidence="11">DSM 244 / SL1</strain>
    </source>
</reference>
<keyword evidence="7 8" id="KW-0472">Membrane</keyword>
<feature type="transmembrane region" description="Helical" evidence="8">
    <location>
        <begin position="141"/>
        <end position="161"/>
    </location>
</feature>
<keyword evidence="2" id="KW-0813">Transport</keyword>
<dbReference type="PANTHER" id="PTHR23522:SF10">
    <property type="entry name" value="3-PHENYLPROPIONIC ACID TRANSPORTER-RELATED"/>
    <property type="match status" value="1"/>
</dbReference>
<dbReference type="EMBL" id="CP000544">
    <property type="protein sequence ID" value="ABM62577.1"/>
    <property type="molecule type" value="Genomic_DNA"/>
</dbReference>
<gene>
    <name evidence="10" type="ordered locus">Hhal_1813</name>
</gene>
<feature type="transmembrane region" description="Helical" evidence="8">
    <location>
        <begin position="50"/>
        <end position="68"/>
    </location>
</feature>
<dbReference type="GO" id="GO:0030395">
    <property type="term" value="F:lactose binding"/>
    <property type="evidence" value="ECO:0007669"/>
    <property type="project" value="TreeGrafter"/>
</dbReference>
<keyword evidence="6 8" id="KW-1133">Transmembrane helix</keyword>
<name>A1WY15_HALHL</name>
<dbReference type="STRING" id="349124.Hhal_1813"/>
<feature type="transmembrane region" description="Helical" evidence="8">
    <location>
        <begin position="167"/>
        <end position="187"/>
    </location>
</feature>
<feature type="transmembrane region" description="Helical" evidence="8">
    <location>
        <begin position="338"/>
        <end position="358"/>
    </location>
</feature>
<evidence type="ECO:0000259" key="9">
    <source>
        <dbReference type="Pfam" id="PF12832"/>
    </source>
</evidence>
<evidence type="ECO:0000256" key="8">
    <source>
        <dbReference type="SAM" id="Phobius"/>
    </source>
</evidence>
<evidence type="ECO:0000256" key="3">
    <source>
        <dbReference type="ARBA" id="ARBA00022475"/>
    </source>
</evidence>
<dbReference type="HOGENOM" id="CLU_013133_6_0_6"/>
<feature type="transmembrane region" description="Helical" evidence="8">
    <location>
        <begin position="306"/>
        <end position="326"/>
    </location>
</feature>
<dbReference type="InterPro" id="IPR024989">
    <property type="entry name" value="MFS_assoc_dom"/>
</dbReference>
<feature type="transmembrane region" description="Helical" evidence="8">
    <location>
        <begin position="208"/>
        <end position="231"/>
    </location>
</feature>
<dbReference type="GO" id="GO:0015528">
    <property type="term" value="F:lactose:proton symporter activity"/>
    <property type="evidence" value="ECO:0007669"/>
    <property type="project" value="TreeGrafter"/>
</dbReference>